<protein>
    <submittedName>
        <fullName evidence="1">Uncharacterized protein</fullName>
    </submittedName>
</protein>
<name>A0ACB8RXW3_9AGAM</name>
<keyword evidence="2" id="KW-1185">Reference proteome</keyword>
<organism evidence="1 2">
    <name type="scientific">Auriscalpium vulgare</name>
    <dbReference type="NCBI Taxonomy" id="40419"/>
    <lineage>
        <taxon>Eukaryota</taxon>
        <taxon>Fungi</taxon>
        <taxon>Dikarya</taxon>
        <taxon>Basidiomycota</taxon>
        <taxon>Agaricomycotina</taxon>
        <taxon>Agaricomycetes</taxon>
        <taxon>Russulales</taxon>
        <taxon>Auriscalpiaceae</taxon>
        <taxon>Auriscalpium</taxon>
    </lineage>
</organism>
<reference evidence="1" key="1">
    <citation type="submission" date="2021-02" db="EMBL/GenBank/DDBJ databases">
        <authorList>
            <consortium name="DOE Joint Genome Institute"/>
            <person name="Ahrendt S."/>
            <person name="Looney B.P."/>
            <person name="Miyauchi S."/>
            <person name="Morin E."/>
            <person name="Drula E."/>
            <person name="Courty P.E."/>
            <person name="Chicoki N."/>
            <person name="Fauchery L."/>
            <person name="Kohler A."/>
            <person name="Kuo A."/>
            <person name="Labutti K."/>
            <person name="Pangilinan J."/>
            <person name="Lipzen A."/>
            <person name="Riley R."/>
            <person name="Andreopoulos W."/>
            <person name="He G."/>
            <person name="Johnson J."/>
            <person name="Barry K.W."/>
            <person name="Grigoriev I.V."/>
            <person name="Nagy L."/>
            <person name="Hibbett D."/>
            <person name="Henrissat B."/>
            <person name="Matheny P.B."/>
            <person name="Labbe J."/>
            <person name="Martin F."/>
        </authorList>
    </citation>
    <scope>NUCLEOTIDE SEQUENCE</scope>
    <source>
        <strain evidence="1">FP105234-sp</strain>
    </source>
</reference>
<comment type="caution">
    <text evidence="1">The sequence shown here is derived from an EMBL/GenBank/DDBJ whole genome shotgun (WGS) entry which is preliminary data.</text>
</comment>
<accession>A0ACB8RXW3</accession>
<gene>
    <name evidence="1" type="ORF">FA95DRAFT_1653040</name>
</gene>
<reference evidence="1" key="2">
    <citation type="journal article" date="2022" name="New Phytol.">
        <title>Evolutionary transition to the ectomycorrhizal habit in the genomes of a hyperdiverse lineage of mushroom-forming fungi.</title>
        <authorList>
            <person name="Looney B."/>
            <person name="Miyauchi S."/>
            <person name="Morin E."/>
            <person name="Drula E."/>
            <person name="Courty P.E."/>
            <person name="Kohler A."/>
            <person name="Kuo A."/>
            <person name="LaButti K."/>
            <person name="Pangilinan J."/>
            <person name="Lipzen A."/>
            <person name="Riley R."/>
            <person name="Andreopoulos W."/>
            <person name="He G."/>
            <person name="Johnson J."/>
            <person name="Nolan M."/>
            <person name="Tritt A."/>
            <person name="Barry K.W."/>
            <person name="Grigoriev I.V."/>
            <person name="Nagy L.G."/>
            <person name="Hibbett D."/>
            <person name="Henrissat B."/>
            <person name="Matheny P.B."/>
            <person name="Labbe J."/>
            <person name="Martin F.M."/>
        </authorList>
    </citation>
    <scope>NUCLEOTIDE SEQUENCE</scope>
    <source>
        <strain evidence="1">FP105234-sp</strain>
    </source>
</reference>
<proteinExistence type="predicted"/>
<evidence type="ECO:0000313" key="1">
    <source>
        <dbReference type="EMBL" id="KAI0048956.1"/>
    </source>
</evidence>
<evidence type="ECO:0000313" key="2">
    <source>
        <dbReference type="Proteomes" id="UP000814033"/>
    </source>
</evidence>
<dbReference type="EMBL" id="MU275879">
    <property type="protein sequence ID" value="KAI0048956.1"/>
    <property type="molecule type" value="Genomic_DNA"/>
</dbReference>
<dbReference type="Proteomes" id="UP000814033">
    <property type="component" value="Unassembled WGS sequence"/>
</dbReference>
<sequence length="283" mass="31410">MTVASLLHRIAVYPTSNLFKSPVLESLYIQGCDGAAVWTNWKTFQGTMLSFKKLRTLELGEMMLLPDISAYDDSKRVVCLPHLELLEVDGSPQQITQLLRHIRIPDTASMNLEVSLRADDIASGHLEEFMAAVAAYFANDRAHDLVESLPPFDALAIFPSPVPAQEAPMSVFVASFEVCESAVRCQIALRSLFTGGPDDIPTFALFEHGLDAVRRLPLFRTVRLIGSNAPPHWPGVVARFNLLLTGRELRLGINVGNDNVFAKCHYDGEKLQIVGNELYRVVY</sequence>